<protein>
    <submittedName>
        <fullName evidence="2">Uncharacterized protein</fullName>
    </submittedName>
</protein>
<dbReference type="Bgee" id="FBgn0186945">
    <property type="expression patterns" value="Expressed in male reproductive system and 2 other cell types or tissues"/>
</dbReference>
<gene>
    <name evidence="2" type="primary">Dsim\GD15277</name>
    <name evidence="2" type="ORF">Dsimw501_GD15277</name>
</gene>
<reference evidence="2" key="1">
    <citation type="journal article" date="2013" name="Genome Res.">
        <title>A second-generation assembly of the Drosophila simulans genome provides new insights into patterns of lineage-specific divergence.</title>
        <authorList>
            <person name="Hu T.T."/>
            <person name="Eisen M.B."/>
            <person name="Thornton K.R."/>
            <person name="Andolfatto P."/>
        </authorList>
    </citation>
    <scope>NUCLEOTIDE SEQUENCE [LARGE SCALE GENOMIC DNA]</scope>
    <source>
        <strain evidence="2">W501</strain>
    </source>
</reference>
<feature type="region of interest" description="Disordered" evidence="1">
    <location>
        <begin position="42"/>
        <end position="70"/>
    </location>
</feature>
<evidence type="ECO:0000313" key="2">
    <source>
        <dbReference type="EMBL" id="KMY92249.1"/>
    </source>
</evidence>
<proteinExistence type="predicted"/>
<accession>A0A0J9R994</accession>
<dbReference type="AlphaFoldDB" id="A0A0J9R994"/>
<dbReference type="OrthoDB" id="7863959at2759"/>
<feature type="region of interest" description="Disordered" evidence="1">
    <location>
        <begin position="84"/>
        <end position="110"/>
    </location>
</feature>
<reference evidence="2" key="3">
    <citation type="submission" date="2015-04" db="EMBL/GenBank/DDBJ databases">
        <authorList>
            <consortium name="FlyBase"/>
        </authorList>
    </citation>
    <scope>NUCLEOTIDE SEQUENCE</scope>
    <source>
        <strain evidence="2">W501</strain>
    </source>
</reference>
<dbReference type="KEGG" id="dsi:Dsimw501_GD15277"/>
<reference evidence="2" key="2">
    <citation type="submission" date="2014-06" db="EMBL/GenBank/DDBJ databases">
        <authorList>
            <person name="Hu T."/>
            <person name="Eisen M.B."/>
            <person name="Thornton K.R."/>
            <person name="Andolfatto P."/>
        </authorList>
    </citation>
    <scope>NUCLEOTIDE SEQUENCE</scope>
    <source>
        <strain evidence="2">W501</strain>
    </source>
</reference>
<dbReference type="Proteomes" id="UP000035880">
    <property type="component" value="Chromosome 2R"/>
</dbReference>
<organism evidence="2">
    <name type="scientific">Drosophila simulans</name>
    <name type="common">Fruit fly</name>
    <dbReference type="NCBI Taxonomy" id="7240"/>
    <lineage>
        <taxon>Eukaryota</taxon>
        <taxon>Metazoa</taxon>
        <taxon>Ecdysozoa</taxon>
        <taxon>Arthropoda</taxon>
        <taxon>Hexapoda</taxon>
        <taxon>Insecta</taxon>
        <taxon>Pterygota</taxon>
        <taxon>Neoptera</taxon>
        <taxon>Endopterygota</taxon>
        <taxon>Diptera</taxon>
        <taxon>Brachycera</taxon>
        <taxon>Muscomorpha</taxon>
        <taxon>Ephydroidea</taxon>
        <taxon>Drosophilidae</taxon>
        <taxon>Drosophila</taxon>
        <taxon>Sophophora</taxon>
    </lineage>
</organism>
<evidence type="ECO:0000256" key="1">
    <source>
        <dbReference type="SAM" id="MobiDB-lite"/>
    </source>
</evidence>
<sequence>MNSTKALLSSRIVAFGLGSLVTRRGMKQLRLDEIHYKLSSNKERNHQRTWPQPQMQPEIEERMDDTKYRPGRWTERKFQATWREADIPNEETHKEVKDSRSQDERTHVRELRRTTDPNKRLQRIAMPATQFISQFISTQSKNKRRYVEAAADRMAIDGY</sequence>
<dbReference type="EMBL" id="CM002911">
    <property type="protein sequence ID" value="KMY92249.1"/>
    <property type="molecule type" value="Genomic_DNA"/>
</dbReference>
<name>A0A0J9R994_DROSI</name>